<reference evidence="2" key="1">
    <citation type="submission" date="2011-03" db="EMBL/GenBank/DDBJ databases">
        <title>Draft genome sequence of Brevundimonas diminuta.</title>
        <authorList>
            <person name="Brown P.J.B."/>
            <person name="Buechlein A."/>
            <person name="Hemmerich C."/>
            <person name="Brun Y.V."/>
        </authorList>
    </citation>
    <scope>NUCLEOTIDE SEQUENCE [LARGE SCALE GENOMIC DNA]</scope>
    <source>
        <strain evidence="2">C19</strain>
    </source>
</reference>
<gene>
    <name evidence="1" type="ORF">ABI_28800</name>
</gene>
<evidence type="ECO:0000313" key="2">
    <source>
        <dbReference type="Proteomes" id="UP000006512"/>
    </source>
</evidence>
<dbReference type="HOGENOM" id="CLU_2663144_0_0_5"/>
<accession>F4QMM2</accession>
<dbReference type="AlphaFoldDB" id="F4QMM2"/>
<evidence type="ECO:0000313" key="1">
    <source>
        <dbReference type="EMBL" id="EGF91463.1"/>
    </source>
</evidence>
<organism evidence="1 2">
    <name type="scientific">Asticcacaulis biprosthecium C19</name>
    <dbReference type="NCBI Taxonomy" id="715226"/>
    <lineage>
        <taxon>Bacteria</taxon>
        <taxon>Pseudomonadati</taxon>
        <taxon>Pseudomonadota</taxon>
        <taxon>Alphaproteobacteria</taxon>
        <taxon>Caulobacterales</taxon>
        <taxon>Caulobacteraceae</taxon>
        <taxon>Asticcacaulis</taxon>
    </lineage>
</organism>
<sequence length="75" mass="7815">MATGKIDPIDTPMICVFGSLPAKKRATWGMAAGSAMASSWAISSAAVMGQISCQHSRSVGAGLNSRLTINFQNTR</sequence>
<dbReference type="EMBL" id="GL883078">
    <property type="protein sequence ID" value="EGF91463.1"/>
    <property type="molecule type" value="Genomic_DNA"/>
</dbReference>
<keyword evidence="2" id="KW-1185">Reference proteome</keyword>
<name>F4QMM2_9CAUL</name>
<proteinExistence type="predicted"/>
<protein>
    <submittedName>
        <fullName evidence="1">Uncharacterized protein</fullName>
    </submittedName>
</protein>
<dbReference type="Proteomes" id="UP000006512">
    <property type="component" value="Unassembled WGS sequence"/>
</dbReference>